<dbReference type="RefSeq" id="WP_203932546.1">
    <property type="nucleotide sequence ID" value="NZ_BOPH01000104.1"/>
</dbReference>
<gene>
    <name evidence="1" type="ORF">Voc01_076100</name>
</gene>
<evidence type="ECO:0008006" key="3">
    <source>
        <dbReference type="Google" id="ProtNLM"/>
    </source>
</evidence>
<dbReference type="Proteomes" id="UP000635606">
    <property type="component" value="Unassembled WGS sequence"/>
</dbReference>
<dbReference type="InterPro" id="IPR019646">
    <property type="entry name" value="Aminoglyc_AdlTrfase"/>
</dbReference>
<evidence type="ECO:0000313" key="2">
    <source>
        <dbReference type="Proteomes" id="UP000635606"/>
    </source>
</evidence>
<reference evidence="1" key="1">
    <citation type="submission" date="2021-01" db="EMBL/GenBank/DDBJ databases">
        <title>Whole genome shotgun sequence of Virgisporangium ochraceum NBRC 16418.</title>
        <authorList>
            <person name="Komaki H."/>
            <person name="Tamura T."/>
        </authorList>
    </citation>
    <scope>NUCLEOTIDE SEQUENCE</scope>
    <source>
        <strain evidence="1">NBRC 16418</strain>
    </source>
</reference>
<dbReference type="AlphaFoldDB" id="A0A8J4A0M2"/>
<dbReference type="SUPFAM" id="SSF81301">
    <property type="entry name" value="Nucleotidyltransferase"/>
    <property type="match status" value="1"/>
</dbReference>
<evidence type="ECO:0000313" key="1">
    <source>
        <dbReference type="EMBL" id="GIJ72693.1"/>
    </source>
</evidence>
<dbReference type="Gene3D" id="3.30.460.40">
    <property type="match status" value="1"/>
</dbReference>
<dbReference type="EMBL" id="BOPH01000104">
    <property type="protein sequence ID" value="GIJ72693.1"/>
    <property type="molecule type" value="Genomic_DNA"/>
</dbReference>
<protein>
    <recommendedName>
        <fullName evidence="3">Amino acid transporter</fullName>
    </recommendedName>
</protein>
<organism evidence="1 2">
    <name type="scientific">Virgisporangium ochraceum</name>
    <dbReference type="NCBI Taxonomy" id="65505"/>
    <lineage>
        <taxon>Bacteria</taxon>
        <taxon>Bacillati</taxon>
        <taxon>Actinomycetota</taxon>
        <taxon>Actinomycetes</taxon>
        <taxon>Micromonosporales</taxon>
        <taxon>Micromonosporaceae</taxon>
        <taxon>Virgisporangium</taxon>
    </lineage>
</organism>
<accession>A0A8J4A0M2</accession>
<proteinExistence type="predicted"/>
<dbReference type="Pfam" id="PF10706">
    <property type="entry name" value="Aminoglyc_resit"/>
    <property type="match status" value="1"/>
</dbReference>
<keyword evidence="2" id="KW-1185">Reference proteome</keyword>
<sequence length="206" mass="23519">MTRIETPWGPWQAVTVTRAAELFAHLGAPWFVAGGWAIELAVGGPVREHADIDIMLLRRDQGRLHDVLPGWDIHAADPPGTLRPWPRHEVLPSGVHDVWCRPAADEPWRLQVMLDESIGDRWVSRVDARVTRPVASLRNLTPDGIPYLTPEVQLFYKSRHTRPRDETDFSAVLPYLDGRQRSWLDDALALTAPDHAWRRRLRDSPM</sequence>
<name>A0A8J4A0M2_9ACTN</name>
<dbReference type="InterPro" id="IPR043519">
    <property type="entry name" value="NT_sf"/>
</dbReference>
<comment type="caution">
    <text evidence="1">The sequence shown here is derived from an EMBL/GenBank/DDBJ whole genome shotgun (WGS) entry which is preliminary data.</text>
</comment>